<feature type="region of interest" description="Disordered" evidence="10">
    <location>
        <begin position="1273"/>
        <end position="1299"/>
    </location>
</feature>
<evidence type="ECO:0000256" key="4">
    <source>
        <dbReference type="ARBA" id="ARBA00023015"/>
    </source>
</evidence>
<evidence type="ECO:0000313" key="13">
    <source>
        <dbReference type="Proteomes" id="UP000594454"/>
    </source>
</evidence>
<accession>A0A7R8V6R2</accession>
<dbReference type="PANTHER" id="PTHR15201:SF1">
    <property type="entry name" value="MEDIATOR OF RNA POLYMERASE II TRANSCRIPTION SUBUNIT 26"/>
    <property type="match status" value="1"/>
</dbReference>
<dbReference type="SMART" id="SM00509">
    <property type="entry name" value="TFS2N"/>
    <property type="match status" value="1"/>
</dbReference>
<evidence type="ECO:0000256" key="6">
    <source>
        <dbReference type="ARBA" id="ARBA00023163"/>
    </source>
</evidence>
<dbReference type="EMBL" id="LR899015">
    <property type="protein sequence ID" value="CAD7093946.1"/>
    <property type="molecule type" value="Genomic_DNA"/>
</dbReference>
<dbReference type="GO" id="GO:0010628">
    <property type="term" value="P:positive regulation of gene expression"/>
    <property type="evidence" value="ECO:0007669"/>
    <property type="project" value="TreeGrafter"/>
</dbReference>
<feature type="compositionally biased region" description="Basic residues" evidence="10">
    <location>
        <begin position="633"/>
        <end position="642"/>
    </location>
</feature>
<feature type="region of interest" description="Disordered" evidence="10">
    <location>
        <begin position="258"/>
        <end position="293"/>
    </location>
</feature>
<evidence type="ECO:0000256" key="1">
    <source>
        <dbReference type="ARBA" id="ARBA00004123"/>
    </source>
</evidence>
<comment type="subcellular location">
    <subcellularLocation>
        <location evidence="1 9">Nucleus</location>
    </subcellularLocation>
</comment>
<dbReference type="Gene3D" id="1.20.930.10">
    <property type="entry name" value="Conserved domain common to transcription factors TFIIS, elongin A, CRSP70"/>
    <property type="match status" value="1"/>
</dbReference>
<feature type="region of interest" description="Disordered" evidence="10">
    <location>
        <begin position="1656"/>
        <end position="1676"/>
    </location>
</feature>
<dbReference type="PROSITE" id="PS51319">
    <property type="entry name" value="TFIIS_N"/>
    <property type="match status" value="1"/>
</dbReference>
<feature type="region of interest" description="Disordered" evidence="10">
    <location>
        <begin position="580"/>
        <end position="643"/>
    </location>
</feature>
<keyword evidence="7 9" id="KW-0539">Nucleus</keyword>
<evidence type="ECO:0000256" key="10">
    <source>
        <dbReference type="SAM" id="MobiDB-lite"/>
    </source>
</evidence>
<dbReference type="GO" id="GO:0003712">
    <property type="term" value="F:transcription coregulator activity"/>
    <property type="evidence" value="ECO:0007669"/>
    <property type="project" value="TreeGrafter"/>
</dbReference>
<dbReference type="OrthoDB" id="550309at2759"/>
<name>A0A7R8V6R2_HERIL</name>
<feature type="region of interest" description="Disordered" evidence="10">
    <location>
        <begin position="1434"/>
        <end position="1490"/>
    </location>
</feature>
<keyword evidence="6" id="KW-0804">Transcription</keyword>
<feature type="region of interest" description="Disordered" evidence="10">
    <location>
        <begin position="1724"/>
        <end position="1761"/>
    </location>
</feature>
<comment type="similarity">
    <text evidence="2">Belongs to the Mediator complex subunit 26 family.</text>
</comment>
<feature type="compositionally biased region" description="Low complexity" evidence="10">
    <location>
        <begin position="150"/>
        <end position="185"/>
    </location>
</feature>
<feature type="compositionally biased region" description="Polar residues" evidence="10">
    <location>
        <begin position="139"/>
        <end position="149"/>
    </location>
</feature>
<feature type="compositionally biased region" description="Polar residues" evidence="10">
    <location>
        <begin position="741"/>
        <end position="756"/>
    </location>
</feature>
<feature type="compositionally biased region" description="Low complexity" evidence="10">
    <location>
        <begin position="581"/>
        <end position="594"/>
    </location>
</feature>
<gene>
    <name evidence="12" type="ORF">HERILL_LOCUS16195</name>
</gene>
<feature type="compositionally biased region" description="Low complexity" evidence="10">
    <location>
        <begin position="690"/>
        <end position="701"/>
    </location>
</feature>
<feature type="region of interest" description="Disordered" evidence="10">
    <location>
        <begin position="741"/>
        <end position="771"/>
    </location>
</feature>
<feature type="compositionally biased region" description="Polar residues" evidence="10">
    <location>
        <begin position="1662"/>
        <end position="1676"/>
    </location>
</feature>
<evidence type="ECO:0000256" key="8">
    <source>
        <dbReference type="ARBA" id="ARBA00031968"/>
    </source>
</evidence>
<evidence type="ECO:0000256" key="5">
    <source>
        <dbReference type="ARBA" id="ARBA00023159"/>
    </source>
</evidence>
<feature type="compositionally biased region" description="Polar residues" evidence="10">
    <location>
        <begin position="596"/>
        <end position="630"/>
    </location>
</feature>
<dbReference type="InterPro" id="IPR017923">
    <property type="entry name" value="TFIIS_N"/>
</dbReference>
<feature type="compositionally biased region" description="Basic residues" evidence="10">
    <location>
        <begin position="1230"/>
        <end position="1241"/>
    </location>
</feature>
<dbReference type="PANTHER" id="PTHR15201">
    <property type="entry name" value="CRSP70"/>
    <property type="match status" value="1"/>
</dbReference>
<feature type="compositionally biased region" description="Basic residues" evidence="10">
    <location>
        <begin position="371"/>
        <end position="386"/>
    </location>
</feature>
<feature type="compositionally biased region" description="Polar residues" evidence="10">
    <location>
        <begin position="1174"/>
        <end position="1199"/>
    </location>
</feature>
<dbReference type="GO" id="GO:0016592">
    <property type="term" value="C:mediator complex"/>
    <property type="evidence" value="ECO:0007669"/>
    <property type="project" value="InterPro"/>
</dbReference>
<evidence type="ECO:0000256" key="9">
    <source>
        <dbReference type="PROSITE-ProRule" id="PRU00649"/>
    </source>
</evidence>
<feature type="compositionally biased region" description="Basic and acidic residues" evidence="10">
    <location>
        <begin position="1724"/>
        <end position="1734"/>
    </location>
</feature>
<feature type="region of interest" description="Disordered" evidence="10">
    <location>
        <begin position="1165"/>
        <end position="1248"/>
    </location>
</feature>
<dbReference type="SUPFAM" id="SSF47676">
    <property type="entry name" value="Conserved domain common to transcription factors TFIIS, elongin A, CRSP70"/>
    <property type="match status" value="1"/>
</dbReference>
<evidence type="ECO:0000259" key="11">
    <source>
        <dbReference type="PROSITE" id="PS51319"/>
    </source>
</evidence>
<dbReference type="InterPro" id="IPR035441">
    <property type="entry name" value="TFIIS/LEDGF_dom_sf"/>
</dbReference>
<organism evidence="12 13">
    <name type="scientific">Hermetia illucens</name>
    <name type="common">Black soldier fly</name>
    <dbReference type="NCBI Taxonomy" id="343691"/>
    <lineage>
        <taxon>Eukaryota</taxon>
        <taxon>Metazoa</taxon>
        <taxon>Ecdysozoa</taxon>
        <taxon>Arthropoda</taxon>
        <taxon>Hexapoda</taxon>
        <taxon>Insecta</taxon>
        <taxon>Pterygota</taxon>
        <taxon>Neoptera</taxon>
        <taxon>Endopterygota</taxon>
        <taxon>Diptera</taxon>
        <taxon>Brachycera</taxon>
        <taxon>Stratiomyomorpha</taxon>
        <taxon>Stratiomyidae</taxon>
        <taxon>Hermetiinae</taxon>
        <taxon>Hermetia</taxon>
    </lineage>
</organism>
<proteinExistence type="inferred from homology"/>
<feature type="region of interest" description="Disordered" evidence="10">
    <location>
        <begin position="139"/>
        <end position="185"/>
    </location>
</feature>
<dbReference type="Pfam" id="PF08711">
    <property type="entry name" value="Med26"/>
    <property type="match status" value="1"/>
</dbReference>
<dbReference type="GO" id="GO:0070847">
    <property type="term" value="C:core mediator complex"/>
    <property type="evidence" value="ECO:0007669"/>
    <property type="project" value="TreeGrafter"/>
</dbReference>
<dbReference type="InParanoid" id="A0A7R8V6R2"/>
<dbReference type="FunCoup" id="A0A7R8V6R2">
    <property type="interactions" value="57"/>
</dbReference>
<feature type="region of interest" description="Disordered" evidence="10">
    <location>
        <begin position="687"/>
        <end position="714"/>
    </location>
</feature>
<feature type="compositionally biased region" description="Polar residues" evidence="10">
    <location>
        <begin position="702"/>
        <end position="714"/>
    </location>
</feature>
<protein>
    <recommendedName>
        <fullName evidence="3">Mediator of RNA polymerase II transcription subunit 26</fullName>
    </recommendedName>
    <alternativeName>
        <fullName evidence="8">Mediator complex subunit 26</fullName>
    </alternativeName>
</protein>
<feature type="region of interest" description="Disordered" evidence="10">
    <location>
        <begin position="1578"/>
        <end position="1609"/>
    </location>
</feature>
<feature type="domain" description="TFIIS N-terminal" evidence="11">
    <location>
        <begin position="8"/>
        <end position="85"/>
    </location>
</feature>
<sequence length="1864" mass="203363">MNNRAIANLTLQLQKSLDSNYDVVDMQTVLFVIQQLENTTITKEQLETTRLAKYINELRRRTSSETLARRAKNLLKKWRDSFMPTFQQLPPPQTAPYAAGSANNPVLCTPPLVAASNHNQSQQQQPQHAIVANNLSMNSSHTTNKISTGSANNNNSNTSSKNNSNLSNGGFYQQQTQQQSVVGSQQRVDMLKTRGTRVISPMVSGAAGMSGDRKQQQPTSFANVLSKSQMPAALPVQPSTGYNYCRSESPLPNITAATASTQQATHSRHHRQSPVSLLDDDSNHSRPQQVATSSSMVRAGLLNGENNLFGVSNTSGVAGDLHDSNSVSLGLGAGVGGAAGVMDEPLGVVQKVYSTPPVNAAIADICSSSSSHRKSKKHKKDKKRNKQSPDKPPPTSELATQLKSHANSQGAASFLNQYVGEFRPMGGGDDELHNTTISGTVFPPHDSLSSSSMSRFPSNISTNTMTMQNSSPLVVSHNDIGGQSAPSDSDLTFAGKFKNSNNTGFSSIIADNATHSAMKKTYSDSSDVVVVESRSCSPFTTGQMGPEDSCSSSSRATLATETLQLNADSNPEAIIASKSIQSQQRLQQPQTGQQDHGLNSKSVTGTANIPCDESSSTVVTEQQNADTATTIAPKKRGRKKGSRGFDAVIAQTHALLNVSMFERPRLLLGSKKVKTTKELLADIQSRKLGSSATSSPTLAASRQSVSPSTCSEASFQSDLTNTRVSLLNTRSSPELVGTLTNYRQSDIDDVNSTTDSNDAKPPPSLDRKIGDINKAGPFLSSVDEYLHNLMKQLPPINYSKLNQIDSDFVCTCTVRAVELVVESPKKEVVIIKSEDEEDHLVRAGGDGSNSKTHLVKGDIQSDSSLSVLNAATIGSIPSMIAETCSTVKKSPKKPVKSIFDLDYDEDNDPLHSFVEAAKLRLSQKAADVEGAVLSRQQTGSDGHNATSEAGGNFIAVNSIGKSDHIISSSSPVISIVAPFSAVANAVSLPAPPVPQSTFLDGSMPPDLPPPSFPQYEVVEDPNCAAKNRYEIQTNCITKHHIDILHNCYVKNVNGNWNAPVPMSAEHRKRLRRYYLKTKGTAATSTVTTINGNDVIENNTSGKCSSSWVTDEKFLEAIQFGGSSSGDEALYERVVPQYDHIIMDRVVKDLSEVKFTPNYMRKKLRRLKREKERTAASSSVKSETNLCNNKQNSVSESMTTGKRKRSRTLSGKDTTDCNSDEDGVGAANGEKHKHQRRKKHSKVRETNLETSTNVDINLSRNKVKCAAIRPAEEGVDNGEGREDRNNQIFTSDNHKPNRFSDTDNACDVDISQTPVTTLHGSPKSEERLTTDLENIHDLHNQRQIQMNPHALVHDEAKRRKLGLDWDLDLNPDLGMGRVNKTDDDDHHVHKKDTVDVTLIESSSNSSNSCTSNINNNSGDKIKENNQLVMTSMLNEDAGEGSNSHDYSYYSGDGDTDMIDADGGMDDDADEDADDDEYDDEDEDYDEDDHNNDEEHEVVTHDMTSSTSTTSQQHIVLTIKKKISKSASSHGKSVGNDTGKVSPLRLTAATINLEDKRDKNEEQLSIITSSETPTTIKIRRKNHHQQKANQSTKEQESQQSRHTISDIDYGDNNNIKIAINPILHSEDGGNRKIDEAKETSDSTILDKESIEASEFIRGQDEPTQKSVNCGSTVKPSTDNHTSLLIQQAELGDEGTCEVKMEHVDRQSPIFPSADDIKQEAMPLQLDREENCNKDQKQVQTARSDVASDTDDDNEGDWQSLPKENNGLLASFNELNDDNYLGLRVIPKTCDPPNTSPLFDTLSVTTGRTTHNTATDTTLVSPPTCKDMDAQGQQQYQVQDFKEWHEVLQVPSYNDELLTILPYVVID</sequence>
<dbReference type="GO" id="GO:0006357">
    <property type="term" value="P:regulation of transcription by RNA polymerase II"/>
    <property type="evidence" value="ECO:0007669"/>
    <property type="project" value="InterPro"/>
</dbReference>
<feature type="compositionally biased region" description="Low complexity" evidence="10">
    <location>
        <begin position="1397"/>
        <end position="1416"/>
    </location>
</feature>
<evidence type="ECO:0000313" key="12">
    <source>
        <dbReference type="EMBL" id="CAD7093946.1"/>
    </source>
</evidence>
<feature type="region of interest" description="Disordered" evidence="10">
    <location>
        <begin position="1397"/>
        <end position="1420"/>
    </location>
</feature>
<keyword evidence="13" id="KW-1185">Reference proteome</keyword>
<keyword evidence="5" id="KW-0010">Activator</keyword>
<feature type="compositionally biased region" description="Acidic residues" evidence="10">
    <location>
        <begin position="1452"/>
        <end position="1490"/>
    </location>
</feature>
<reference evidence="12 13" key="1">
    <citation type="submission" date="2020-11" db="EMBL/GenBank/DDBJ databases">
        <authorList>
            <person name="Wallbank WR R."/>
            <person name="Pardo Diaz C."/>
            <person name="Kozak K."/>
            <person name="Martin S."/>
            <person name="Jiggins C."/>
            <person name="Moest M."/>
            <person name="Warren A I."/>
            <person name="Generalovic N T."/>
            <person name="Byers J.R.P. K."/>
            <person name="Montejo-Kovacevich G."/>
            <person name="Yen C E."/>
        </authorList>
    </citation>
    <scope>NUCLEOTIDE SEQUENCE [LARGE SCALE GENOMIC DNA]</scope>
</reference>
<feature type="region of interest" description="Disordered" evidence="10">
    <location>
        <begin position="364"/>
        <end position="406"/>
    </location>
</feature>
<keyword evidence="4" id="KW-0805">Transcription regulation</keyword>
<dbReference type="InterPro" id="IPR042376">
    <property type="entry name" value="MED26"/>
</dbReference>
<feature type="compositionally biased region" description="Polar residues" evidence="10">
    <location>
        <begin position="1585"/>
        <end position="1600"/>
    </location>
</feature>
<evidence type="ECO:0000256" key="7">
    <source>
        <dbReference type="ARBA" id="ARBA00023242"/>
    </source>
</evidence>
<evidence type="ECO:0000256" key="3">
    <source>
        <dbReference type="ARBA" id="ARBA00019686"/>
    </source>
</evidence>
<dbReference type="InterPro" id="IPR003617">
    <property type="entry name" value="TFIIS/CRSP70_N_sub"/>
</dbReference>
<feature type="compositionally biased region" description="Low complexity" evidence="10">
    <location>
        <begin position="1439"/>
        <end position="1451"/>
    </location>
</feature>
<dbReference type="Proteomes" id="UP000594454">
    <property type="component" value="Chromosome 7"/>
</dbReference>
<evidence type="ECO:0000256" key="2">
    <source>
        <dbReference type="ARBA" id="ARBA00009681"/>
    </source>
</evidence>
<feature type="compositionally biased region" description="Polar residues" evidence="10">
    <location>
        <begin position="397"/>
        <end position="406"/>
    </location>
</feature>